<dbReference type="InterPro" id="IPR051010">
    <property type="entry name" value="BCAA_transport"/>
</dbReference>
<dbReference type="Pfam" id="PF13458">
    <property type="entry name" value="Peripla_BP_6"/>
    <property type="match status" value="1"/>
</dbReference>
<keyword evidence="2" id="KW-0813">Transport</keyword>
<evidence type="ECO:0000256" key="4">
    <source>
        <dbReference type="ARBA" id="ARBA00022970"/>
    </source>
</evidence>
<evidence type="ECO:0000259" key="6">
    <source>
        <dbReference type="Pfam" id="PF13458"/>
    </source>
</evidence>
<dbReference type="InterPro" id="IPR028082">
    <property type="entry name" value="Peripla_BP_I"/>
</dbReference>
<evidence type="ECO:0000313" key="8">
    <source>
        <dbReference type="Proteomes" id="UP001365405"/>
    </source>
</evidence>
<dbReference type="EMBL" id="JBBUTH010000010">
    <property type="protein sequence ID" value="MEK8053088.1"/>
    <property type="molecule type" value="Genomic_DNA"/>
</dbReference>
<keyword evidence="4" id="KW-0029">Amino-acid transport</keyword>
<keyword evidence="8" id="KW-1185">Reference proteome</keyword>
<comment type="similarity">
    <text evidence="1">Belongs to the leucine-binding protein family.</text>
</comment>
<accession>A0ABU9CN92</accession>
<gene>
    <name evidence="7" type="ORF">AACH10_22735</name>
</gene>
<dbReference type="InterPro" id="IPR028081">
    <property type="entry name" value="Leu-bd"/>
</dbReference>
<dbReference type="SUPFAM" id="SSF53822">
    <property type="entry name" value="Periplasmic binding protein-like I"/>
    <property type="match status" value="1"/>
</dbReference>
<comment type="caution">
    <text evidence="7">The sequence shown here is derived from an EMBL/GenBank/DDBJ whole genome shotgun (WGS) entry which is preliminary data.</text>
</comment>
<keyword evidence="3 5" id="KW-0732">Signal</keyword>
<evidence type="ECO:0000256" key="1">
    <source>
        <dbReference type="ARBA" id="ARBA00010062"/>
    </source>
</evidence>
<feature type="signal peptide" evidence="5">
    <location>
        <begin position="1"/>
        <end position="25"/>
    </location>
</feature>
<feature type="chain" id="PRO_5045766524" evidence="5">
    <location>
        <begin position="26"/>
        <end position="378"/>
    </location>
</feature>
<feature type="domain" description="Leucine-binding protein" evidence="6">
    <location>
        <begin position="31"/>
        <end position="335"/>
    </location>
</feature>
<organism evidence="7 8">
    <name type="scientific">Pseudaquabacterium inlustre</name>
    <dbReference type="NCBI Taxonomy" id="2984192"/>
    <lineage>
        <taxon>Bacteria</taxon>
        <taxon>Pseudomonadati</taxon>
        <taxon>Pseudomonadota</taxon>
        <taxon>Betaproteobacteria</taxon>
        <taxon>Burkholderiales</taxon>
        <taxon>Sphaerotilaceae</taxon>
        <taxon>Pseudaquabacterium</taxon>
    </lineage>
</organism>
<evidence type="ECO:0000313" key="7">
    <source>
        <dbReference type="EMBL" id="MEK8053088.1"/>
    </source>
</evidence>
<evidence type="ECO:0000256" key="5">
    <source>
        <dbReference type="SAM" id="SignalP"/>
    </source>
</evidence>
<dbReference type="PANTHER" id="PTHR30483:SF6">
    <property type="entry name" value="PERIPLASMIC BINDING PROTEIN OF ABC TRANSPORTER FOR NATURAL AMINO ACIDS"/>
    <property type="match status" value="1"/>
</dbReference>
<dbReference type="PANTHER" id="PTHR30483">
    <property type="entry name" value="LEUCINE-SPECIFIC-BINDING PROTEIN"/>
    <property type="match status" value="1"/>
</dbReference>
<evidence type="ECO:0000256" key="2">
    <source>
        <dbReference type="ARBA" id="ARBA00022448"/>
    </source>
</evidence>
<protein>
    <submittedName>
        <fullName evidence="7">ABC transporter substrate-binding protein</fullName>
    </submittedName>
</protein>
<dbReference type="RefSeq" id="WP_341412820.1">
    <property type="nucleotide sequence ID" value="NZ_JBBUTH010000010.1"/>
</dbReference>
<dbReference type="PRINTS" id="PR00337">
    <property type="entry name" value="LEUILEVALBP"/>
</dbReference>
<sequence length="378" mass="39324">MRHTLRATLGLLAAAATAAAQPALAQPAANPIRVGAVLSLTGPLAVAGQPERDGIALAVKQVNAAGGVQGRPLEALIEDDASSADGALSKTNNLVFNRQVRALLGSSGIAATVAMGGITATRKLPQLAFTGLGPAVERERPCVFHLTPAQELNARSLLEYAVRELKLRKLAILHDTGFGAPVAASLKALAGEYGVSFVGVEKVDLGATDATPQAAKLRSAEPEAILVVASSPTPFRSVRQMKVTVPVIAAHPSAPYDVVKAMGDGAEGVVFADFLVAEEPLPHQQAFVDAFQKEYGRLPKNFDAVGFDAVQILVRALQKAGPDASGEALCTAMRSPQAGVLASYDLAAPDMGGLKVGSFVYSRYQNGKFSRLKYRSAP</sequence>
<name>A0ABU9CN92_9BURK</name>
<proteinExistence type="inferred from homology"/>
<dbReference type="Gene3D" id="3.40.50.2300">
    <property type="match status" value="2"/>
</dbReference>
<dbReference type="InterPro" id="IPR000709">
    <property type="entry name" value="Leu_Ile_Val-bd"/>
</dbReference>
<dbReference type="Proteomes" id="UP001365405">
    <property type="component" value="Unassembled WGS sequence"/>
</dbReference>
<reference evidence="7 8" key="1">
    <citation type="submission" date="2024-04" db="EMBL/GenBank/DDBJ databases">
        <title>Novel species of the genus Ideonella isolated from streams.</title>
        <authorList>
            <person name="Lu H."/>
        </authorList>
    </citation>
    <scope>NUCLEOTIDE SEQUENCE [LARGE SCALE GENOMIC DNA]</scope>
    <source>
        <strain evidence="7 8">DXS22W</strain>
    </source>
</reference>
<evidence type="ECO:0000256" key="3">
    <source>
        <dbReference type="ARBA" id="ARBA00022729"/>
    </source>
</evidence>